<dbReference type="AlphaFoldDB" id="A0A2P5WXG5"/>
<proteinExistence type="predicted"/>
<accession>A0A2P5WXG5</accession>
<name>A0A2P5WXG5_GOSBA</name>
<gene>
    <name evidence="1" type="ORF">GOBAR_AA24881</name>
</gene>
<evidence type="ECO:0000313" key="1">
    <source>
        <dbReference type="EMBL" id="PPR95788.1"/>
    </source>
</evidence>
<organism evidence="1 2">
    <name type="scientific">Gossypium barbadense</name>
    <name type="common">Sea Island cotton</name>
    <name type="synonym">Hibiscus barbadensis</name>
    <dbReference type="NCBI Taxonomy" id="3634"/>
    <lineage>
        <taxon>Eukaryota</taxon>
        <taxon>Viridiplantae</taxon>
        <taxon>Streptophyta</taxon>
        <taxon>Embryophyta</taxon>
        <taxon>Tracheophyta</taxon>
        <taxon>Spermatophyta</taxon>
        <taxon>Magnoliopsida</taxon>
        <taxon>eudicotyledons</taxon>
        <taxon>Gunneridae</taxon>
        <taxon>Pentapetalae</taxon>
        <taxon>rosids</taxon>
        <taxon>malvids</taxon>
        <taxon>Malvales</taxon>
        <taxon>Malvaceae</taxon>
        <taxon>Malvoideae</taxon>
        <taxon>Gossypium</taxon>
    </lineage>
</organism>
<evidence type="ECO:0000313" key="2">
    <source>
        <dbReference type="Proteomes" id="UP000239757"/>
    </source>
</evidence>
<dbReference type="EMBL" id="KZ666183">
    <property type="protein sequence ID" value="PPR95788.1"/>
    <property type="molecule type" value="Genomic_DNA"/>
</dbReference>
<protein>
    <submittedName>
        <fullName evidence="1">Uncharacterized protein</fullName>
    </submittedName>
</protein>
<reference evidence="1 2" key="1">
    <citation type="submission" date="2015-01" db="EMBL/GenBank/DDBJ databases">
        <title>Genome of allotetraploid Gossypium barbadense reveals genomic plasticity and fiber elongation in cotton evolution.</title>
        <authorList>
            <person name="Chen X."/>
            <person name="Liu X."/>
            <person name="Zhao B."/>
            <person name="Zheng H."/>
            <person name="Hu Y."/>
            <person name="Lu G."/>
            <person name="Yang C."/>
            <person name="Chen J."/>
            <person name="Shan C."/>
            <person name="Zhang L."/>
            <person name="Zhou Y."/>
            <person name="Wang L."/>
            <person name="Guo W."/>
            <person name="Bai Y."/>
            <person name="Ruan J."/>
            <person name="Shangguan X."/>
            <person name="Mao Y."/>
            <person name="Jiang J."/>
            <person name="Zhu Y."/>
            <person name="Lei J."/>
            <person name="Kang H."/>
            <person name="Chen S."/>
            <person name="He X."/>
            <person name="Wang R."/>
            <person name="Wang Y."/>
            <person name="Chen J."/>
            <person name="Wang L."/>
            <person name="Yu S."/>
            <person name="Wang B."/>
            <person name="Wei J."/>
            <person name="Song S."/>
            <person name="Lu X."/>
            <person name="Gao Z."/>
            <person name="Gu W."/>
            <person name="Deng X."/>
            <person name="Ma D."/>
            <person name="Wang S."/>
            <person name="Liang W."/>
            <person name="Fang L."/>
            <person name="Cai C."/>
            <person name="Zhu X."/>
            <person name="Zhou B."/>
            <person name="Zhang Y."/>
            <person name="Chen Z."/>
            <person name="Xu S."/>
            <person name="Zhu R."/>
            <person name="Wang S."/>
            <person name="Zhang T."/>
            <person name="Zhao G."/>
        </authorList>
    </citation>
    <scope>NUCLEOTIDE SEQUENCE [LARGE SCALE GENOMIC DNA]</scope>
    <source>
        <strain evidence="2">cv. Xinhai21</strain>
        <tissue evidence="1">Leaf</tissue>
    </source>
</reference>
<dbReference type="Proteomes" id="UP000239757">
    <property type="component" value="Unassembled WGS sequence"/>
</dbReference>
<sequence>MMSLRALYNCDKIRKRTCVVSPQAVRAPRFLGLYGHRSWAPQAWDQSNCAHHPSSACLRVCAGTTWVVGCPFARR</sequence>